<dbReference type="EMBL" id="CAEZTG010000147">
    <property type="protein sequence ID" value="CAB4574815.1"/>
    <property type="molecule type" value="Genomic_DNA"/>
</dbReference>
<accession>A0A6J6EHS8</accession>
<name>A0A6J6EHS8_9ZZZZ</name>
<sequence>MIQAADVQQLVNHWWFAYDNAMFEEWNDLWTRDSHFSCRSDTGRTAFEEFVTADAVGFDSVIAWQTDHRMNSPHPLRHGGENIHIMNATDDRAEFRSYIRVSQIVDGQVSNLSTGIVHGAVAVEDGALKIADLNVVLDTEDSSVLATKGIVG</sequence>
<dbReference type="SUPFAM" id="SSF54427">
    <property type="entry name" value="NTF2-like"/>
    <property type="match status" value="1"/>
</dbReference>
<protein>
    <submittedName>
        <fullName evidence="2">Unannotated protein</fullName>
    </submittedName>
</protein>
<evidence type="ECO:0000313" key="2">
    <source>
        <dbReference type="EMBL" id="CAB4574815.1"/>
    </source>
</evidence>
<organism evidence="2">
    <name type="scientific">freshwater metagenome</name>
    <dbReference type="NCBI Taxonomy" id="449393"/>
    <lineage>
        <taxon>unclassified sequences</taxon>
        <taxon>metagenomes</taxon>
        <taxon>ecological metagenomes</taxon>
    </lineage>
</organism>
<gene>
    <name evidence="2" type="ORF">UFOPK1603_01386</name>
</gene>
<dbReference type="InterPro" id="IPR032710">
    <property type="entry name" value="NTF2-like_dom_sf"/>
</dbReference>
<dbReference type="AlphaFoldDB" id="A0A6J6EHS8"/>
<proteinExistence type="predicted"/>
<dbReference type="Pfam" id="PF13577">
    <property type="entry name" value="SnoaL_4"/>
    <property type="match status" value="1"/>
</dbReference>
<feature type="domain" description="SnoaL-like" evidence="1">
    <location>
        <begin position="5"/>
        <end position="132"/>
    </location>
</feature>
<reference evidence="2" key="1">
    <citation type="submission" date="2020-05" db="EMBL/GenBank/DDBJ databases">
        <authorList>
            <person name="Chiriac C."/>
            <person name="Salcher M."/>
            <person name="Ghai R."/>
            <person name="Kavagutti S V."/>
        </authorList>
    </citation>
    <scope>NUCLEOTIDE SEQUENCE</scope>
</reference>
<evidence type="ECO:0000259" key="1">
    <source>
        <dbReference type="Pfam" id="PF13577"/>
    </source>
</evidence>
<dbReference type="InterPro" id="IPR037401">
    <property type="entry name" value="SnoaL-like"/>
</dbReference>
<dbReference type="Gene3D" id="3.10.450.50">
    <property type="match status" value="1"/>
</dbReference>